<evidence type="ECO:0000259" key="1">
    <source>
        <dbReference type="Pfam" id="PF01408"/>
    </source>
</evidence>
<feature type="domain" description="Gfo/Idh/MocA-like oxidoreductase C-terminal" evidence="2">
    <location>
        <begin position="161"/>
        <end position="346"/>
    </location>
</feature>
<dbReference type="InterPro" id="IPR000683">
    <property type="entry name" value="Gfo/Idh/MocA-like_OxRdtase_N"/>
</dbReference>
<dbReference type="GO" id="GO:0000166">
    <property type="term" value="F:nucleotide binding"/>
    <property type="evidence" value="ECO:0007669"/>
    <property type="project" value="InterPro"/>
</dbReference>
<dbReference type="STRING" id="5539.A0A3E2HBQ9"/>
<gene>
    <name evidence="3" type="ORF">B7463_g5542</name>
</gene>
<comment type="caution">
    <text evidence="3">The sequence shown here is derived from an EMBL/GenBank/DDBJ whole genome shotgun (WGS) entry which is preliminary data.</text>
</comment>
<keyword evidence="4" id="KW-1185">Reference proteome</keyword>
<proteinExistence type="predicted"/>
<dbReference type="InterPro" id="IPR036291">
    <property type="entry name" value="NAD(P)-bd_dom_sf"/>
</dbReference>
<organism evidence="3 4">
    <name type="scientific">Scytalidium lignicola</name>
    <name type="common">Hyphomycete</name>
    <dbReference type="NCBI Taxonomy" id="5539"/>
    <lineage>
        <taxon>Eukaryota</taxon>
        <taxon>Fungi</taxon>
        <taxon>Dikarya</taxon>
        <taxon>Ascomycota</taxon>
        <taxon>Pezizomycotina</taxon>
        <taxon>Leotiomycetes</taxon>
        <taxon>Leotiomycetes incertae sedis</taxon>
        <taxon>Scytalidium</taxon>
    </lineage>
</organism>
<reference evidence="3 4" key="1">
    <citation type="submission" date="2018-05" db="EMBL/GenBank/DDBJ databases">
        <title>Draft genome sequence of Scytalidium lignicola DSM 105466, a ubiquitous saprotrophic fungus.</title>
        <authorList>
            <person name="Buettner E."/>
            <person name="Gebauer A.M."/>
            <person name="Hofrichter M."/>
            <person name="Liers C."/>
            <person name="Kellner H."/>
        </authorList>
    </citation>
    <scope>NUCLEOTIDE SEQUENCE [LARGE SCALE GENOMIC DNA]</scope>
    <source>
        <strain evidence="3 4">DSM 105466</strain>
    </source>
</reference>
<dbReference type="OMA" id="KPLVMRM"/>
<dbReference type="AlphaFoldDB" id="A0A3E2HBQ9"/>
<dbReference type="Gene3D" id="3.30.360.10">
    <property type="entry name" value="Dihydrodipicolinate Reductase, domain 2"/>
    <property type="match status" value="1"/>
</dbReference>
<dbReference type="EMBL" id="NCSJ02000091">
    <property type="protein sequence ID" value="RFU30810.1"/>
    <property type="molecule type" value="Genomic_DNA"/>
</dbReference>
<feature type="domain" description="Gfo/Idh/MocA-like oxidoreductase N-terminal" evidence="1">
    <location>
        <begin position="9"/>
        <end position="125"/>
    </location>
</feature>
<dbReference type="Pfam" id="PF01408">
    <property type="entry name" value="GFO_IDH_MocA"/>
    <property type="match status" value="1"/>
</dbReference>
<dbReference type="SUPFAM" id="SSF55347">
    <property type="entry name" value="Glyceraldehyde-3-phosphate dehydrogenase-like, C-terminal domain"/>
    <property type="match status" value="1"/>
</dbReference>
<sequence>MDSQFKPLTVVVIGVGQMGRSHLLAYHNNPGYQVVGILARHPPALPAELKHYENLLFPDLTTALVLKPDVVSINSHTDTHAQYAVAAMEAGAHVFLEKPIATTVAEAEKVVETAKRTGKKLVIGYILRHHPSWVEFIRQARLLGPPFVMRMNLNQRSTGEAWRIHKQILENTSPVIDCGVHYIDVMLQITDSRPVQVRGMGVRLSDEIDARQVNYGHLQIIFEDGSVGWYEAGWGPMISETAYFVKDIMGPKGSVSIVMDEGKKSADVDSHTKTSNIRVTHVDGTDKMLSMDGEPDHNALCALEQEFLLQAIREDRDLSKHMNDAVRSLEIVLAADSSMRENRAIDL</sequence>
<evidence type="ECO:0000313" key="3">
    <source>
        <dbReference type="EMBL" id="RFU30810.1"/>
    </source>
</evidence>
<evidence type="ECO:0008006" key="5">
    <source>
        <dbReference type="Google" id="ProtNLM"/>
    </source>
</evidence>
<dbReference type="OrthoDB" id="64915at2759"/>
<feature type="non-terminal residue" evidence="3">
    <location>
        <position position="1"/>
    </location>
</feature>
<dbReference type="InterPro" id="IPR004104">
    <property type="entry name" value="Gfo/Idh/MocA-like_OxRdtase_C"/>
</dbReference>
<feature type="non-terminal residue" evidence="3">
    <location>
        <position position="347"/>
    </location>
</feature>
<dbReference type="PANTHER" id="PTHR43377:SF1">
    <property type="entry name" value="BILIVERDIN REDUCTASE A"/>
    <property type="match status" value="1"/>
</dbReference>
<dbReference type="SUPFAM" id="SSF51735">
    <property type="entry name" value="NAD(P)-binding Rossmann-fold domains"/>
    <property type="match status" value="1"/>
</dbReference>
<accession>A0A3E2HBQ9</accession>
<name>A0A3E2HBQ9_SCYLI</name>
<evidence type="ECO:0000313" key="4">
    <source>
        <dbReference type="Proteomes" id="UP000258309"/>
    </source>
</evidence>
<dbReference type="PANTHER" id="PTHR43377">
    <property type="entry name" value="BILIVERDIN REDUCTASE A"/>
    <property type="match status" value="1"/>
</dbReference>
<dbReference type="InterPro" id="IPR051450">
    <property type="entry name" value="Gfo/Idh/MocA_Oxidoreductases"/>
</dbReference>
<dbReference type="Gene3D" id="3.40.50.720">
    <property type="entry name" value="NAD(P)-binding Rossmann-like Domain"/>
    <property type="match status" value="1"/>
</dbReference>
<protein>
    <recommendedName>
        <fullName evidence="5">Gfo/Idh/MocA-like oxidoreductase N-terminal domain-containing protein</fullName>
    </recommendedName>
</protein>
<dbReference type="Proteomes" id="UP000258309">
    <property type="component" value="Unassembled WGS sequence"/>
</dbReference>
<dbReference type="Pfam" id="PF02894">
    <property type="entry name" value="GFO_IDH_MocA_C"/>
    <property type="match status" value="1"/>
</dbReference>
<evidence type="ECO:0000259" key="2">
    <source>
        <dbReference type="Pfam" id="PF02894"/>
    </source>
</evidence>